<evidence type="ECO:0000256" key="2">
    <source>
        <dbReference type="ARBA" id="ARBA00022771"/>
    </source>
</evidence>
<proteinExistence type="predicted"/>
<evidence type="ECO:0000313" key="8">
    <source>
        <dbReference type="Proteomes" id="UP000311919"/>
    </source>
</evidence>
<dbReference type="InterPro" id="IPR019786">
    <property type="entry name" value="Zinc_finger_PHD-type_CS"/>
</dbReference>
<evidence type="ECO:0000256" key="5">
    <source>
        <dbReference type="SAM" id="MobiDB-lite"/>
    </source>
</evidence>
<sequence length="610" mass="65153">MTLNLQYSHSTTPIAEAWLIKALRLVYSKKPGDRDKLRKLYKDACDNESQILHMTLAEALREPRECISTNHDTSERDTSTSMHSTQRIRTSQSINDLPSLPSCICTTTPTISNANDSTSLVNVTHNETSVYATSTTTSVISSDRLVNTTTNNSGILNSTVIGTTSHSSSTVTNRANKRNKVAFFNIFDVASSTSNSSTSSNTTVVSSKTNIQQRSSNQLENTISVESINSNTTVQLCNNTEVTVDSFINNSATGTSKIQINSELSNPIIDLTLTDNDVLSTSTTSTDTNCTLSLSDDKLSTTKVMNSNYLPTVSQTQSSSSSSSSSFTSSVDSTMISNDTLIASNQENSNLNTNNAHLLLAASLVADLVCRLCGRLSQQPQLEPDKKTINANVLVECLKCGSLYHQLCHQPFILMSTPKQQWICANCSIISTTSIVTTADPLIISTSSITSFNSTMNLTSSINSTCNVLSTDSMISCNVIESSDILSTDMTVITGNDHNDSSSSSSSSFSSSSVILSNPVPVSSSSTISTITTLSLLPTTAIATNQLCLSSSSPPLYPPSSSSSSSSTTTTTITSTIPSTSTINIGARKRKPAFTSPLSSLPRKLKDDYN</sequence>
<dbReference type="SUPFAM" id="SSF57903">
    <property type="entry name" value="FYVE/PHD zinc finger"/>
    <property type="match status" value="1"/>
</dbReference>
<evidence type="ECO:0000256" key="1">
    <source>
        <dbReference type="ARBA" id="ARBA00022723"/>
    </source>
</evidence>
<keyword evidence="3" id="KW-0862">Zinc</keyword>
<reference evidence="7 8" key="1">
    <citation type="submission" date="2019-03" db="EMBL/GenBank/DDBJ databases">
        <title>An improved genome assembly of the fluke Schistosoma japonicum.</title>
        <authorList>
            <person name="Hu W."/>
            <person name="Luo F."/>
            <person name="Yin M."/>
            <person name="Mo X."/>
            <person name="Sun C."/>
            <person name="Wu Q."/>
            <person name="Zhu B."/>
            <person name="Xiang M."/>
            <person name="Wang J."/>
            <person name="Wang Y."/>
            <person name="Zhang T."/>
            <person name="Xu B."/>
            <person name="Zheng H."/>
            <person name="Feng Z."/>
        </authorList>
    </citation>
    <scope>NUCLEOTIDE SEQUENCE [LARGE SCALE GENOMIC DNA]</scope>
    <source>
        <strain evidence="7">HuSjv2</strain>
        <tissue evidence="7">Worms</tissue>
    </source>
</reference>
<dbReference type="SMART" id="SM00249">
    <property type="entry name" value="PHD"/>
    <property type="match status" value="1"/>
</dbReference>
<gene>
    <name evidence="7" type="ORF">EWB00_004956</name>
</gene>
<dbReference type="InterPro" id="IPR013083">
    <property type="entry name" value="Znf_RING/FYVE/PHD"/>
</dbReference>
<feature type="compositionally biased region" description="Low complexity" evidence="5">
    <location>
        <begin position="554"/>
        <end position="583"/>
    </location>
</feature>
<dbReference type="Pfam" id="PF00628">
    <property type="entry name" value="PHD"/>
    <property type="match status" value="1"/>
</dbReference>
<evidence type="ECO:0000256" key="4">
    <source>
        <dbReference type="PROSITE-ProRule" id="PRU00146"/>
    </source>
</evidence>
<evidence type="ECO:0000259" key="6">
    <source>
        <dbReference type="PROSITE" id="PS50016"/>
    </source>
</evidence>
<dbReference type="EMBL" id="SKCS01000327">
    <property type="protein sequence ID" value="TNN11017.1"/>
    <property type="molecule type" value="Genomic_DNA"/>
</dbReference>
<name>A0A4Z2D3G9_SCHJA</name>
<evidence type="ECO:0000256" key="3">
    <source>
        <dbReference type="ARBA" id="ARBA00022833"/>
    </source>
</evidence>
<accession>A0A4Z2D3G9</accession>
<feature type="compositionally biased region" description="Polar residues" evidence="5">
    <location>
        <begin position="79"/>
        <end position="92"/>
    </location>
</feature>
<dbReference type="AlphaFoldDB" id="A0A4Z2D3G9"/>
<dbReference type="PROSITE" id="PS01359">
    <property type="entry name" value="ZF_PHD_1"/>
    <property type="match status" value="1"/>
</dbReference>
<feature type="region of interest" description="Disordered" evidence="5">
    <location>
        <begin position="554"/>
        <end position="610"/>
    </location>
</feature>
<keyword evidence="8" id="KW-1185">Reference proteome</keyword>
<dbReference type="PROSITE" id="PS50016">
    <property type="entry name" value="ZF_PHD_2"/>
    <property type="match status" value="1"/>
</dbReference>
<keyword evidence="2 4" id="KW-0863">Zinc-finger</keyword>
<dbReference type="InterPro" id="IPR019787">
    <property type="entry name" value="Znf_PHD-finger"/>
</dbReference>
<dbReference type="Gene3D" id="3.30.40.10">
    <property type="entry name" value="Zinc/RING finger domain, C3HC4 (zinc finger)"/>
    <property type="match status" value="1"/>
</dbReference>
<dbReference type="InterPro" id="IPR001965">
    <property type="entry name" value="Znf_PHD"/>
</dbReference>
<keyword evidence="1" id="KW-0479">Metal-binding</keyword>
<protein>
    <recommendedName>
        <fullName evidence="6">PHD-type domain-containing protein</fullName>
    </recommendedName>
</protein>
<dbReference type="GO" id="GO:0008270">
    <property type="term" value="F:zinc ion binding"/>
    <property type="evidence" value="ECO:0007669"/>
    <property type="project" value="UniProtKB-KW"/>
</dbReference>
<comment type="caution">
    <text evidence="7">The sequence shown here is derived from an EMBL/GenBank/DDBJ whole genome shotgun (WGS) entry which is preliminary data.</text>
</comment>
<organism evidence="7 8">
    <name type="scientific">Schistosoma japonicum</name>
    <name type="common">Blood fluke</name>
    <dbReference type="NCBI Taxonomy" id="6182"/>
    <lineage>
        <taxon>Eukaryota</taxon>
        <taxon>Metazoa</taxon>
        <taxon>Spiralia</taxon>
        <taxon>Lophotrochozoa</taxon>
        <taxon>Platyhelminthes</taxon>
        <taxon>Trematoda</taxon>
        <taxon>Digenea</taxon>
        <taxon>Strigeidida</taxon>
        <taxon>Schistosomatoidea</taxon>
        <taxon>Schistosomatidae</taxon>
        <taxon>Schistosoma</taxon>
    </lineage>
</organism>
<dbReference type="OrthoDB" id="10262857at2759"/>
<dbReference type="Proteomes" id="UP000311919">
    <property type="component" value="Unassembled WGS sequence"/>
</dbReference>
<dbReference type="InterPro" id="IPR011011">
    <property type="entry name" value="Znf_FYVE_PHD"/>
</dbReference>
<feature type="region of interest" description="Disordered" evidence="5">
    <location>
        <begin position="69"/>
        <end position="92"/>
    </location>
</feature>
<dbReference type="STRING" id="6182.A0A4Z2D3G9"/>
<evidence type="ECO:0000313" key="7">
    <source>
        <dbReference type="EMBL" id="TNN11017.1"/>
    </source>
</evidence>
<feature type="domain" description="PHD-type" evidence="6">
    <location>
        <begin position="367"/>
        <end position="430"/>
    </location>
</feature>